<dbReference type="SMART" id="SM00729">
    <property type="entry name" value="Elp3"/>
    <property type="match status" value="1"/>
</dbReference>
<evidence type="ECO:0000313" key="9">
    <source>
        <dbReference type="EMBL" id="AGB42495.1"/>
    </source>
</evidence>
<keyword evidence="4" id="KW-0479">Metal-binding</keyword>
<reference evidence="10" key="1">
    <citation type="submission" date="2012-02" db="EMBL/GenBank/DDBJ databases">
        <title>The complete genome of Halobacteroides halobius DSM 5150.</title>
        <authorList>
            <person name="Lucas S."/>
            <person name="Copeland A."/>
            <person name="Lapidus A."/>
            <person name="Glavina del Rio T."/>
            <person name="Dalin E."/>
            <person name="Tice H."/>
            <person name="Bruce D."/>
            <person name="Goodwin L."/>
            <person name="Pitluck S."/>
            <person name="Peters L."/>
            <person name="Mikhailova N."/>
            <person name="Gu W."/>
            <person name="Kyrpides N."/>
            <person name="Mavromatis K."/>
            <person name="Ivanova N."/>
            <person name="Brettin T."/>
            <person name="Detter J.C."/>
            <person name="Han C."/>
            <person name="Larimer F."/>
            <person name="Land M."/>
            <person name="Hauser L."/>
            <person name="Markowitz V."/>
            <person name="Cheng J.-F."/>
            <person name="Hugenholtz P."/>
            <person name="Woyke T."/>
            <person name="Wu D."/>
            <person name="Tindall B."/>
            <person name="Pomrenke H."/>
            <person name="Brambilla E."/>
            <person name="Klenk H.-P."/>
            <person name="Eisen J.A."/>
        </authorList>
    </citation>
    <scope>NUCLEOTIDE SEQUENCE [LARGE SCALE GENOMIC DNA]</scope>
    <source>
        <strain evidence="10">ATCC 35273 / DSM 5150 / MD-1</strain>
    </source>
</reference>
<dbReference type="SFLD" id="SFLDG01280">
    <property type="entry name" value="HydE/PylB-like"/>
    <property type="match status" value="1"/>
</dbReference>
<dbReference type="InterPro" id="IPR034422">
    <property type="entry name" value="HydE/PylB-like"/>
</dbReference>
<dbReference type="CDD" id="cd01335">
    <property type="entry name" value="Radical_SAM"/>
    <property type="match status" value="1"/>
</dbReference>
<dbReference type="SFLD" id="SFLDS00029">
    <property type="entry name" value="Radical_SAM"/>
    <property type="match status" value="1"/>
</dbReference>
<dbReference type="STRING" id="748449.Halha_2623"/>
<keyword evidence="6" id="KW-0411">Iron-sulfur</keyword>
<keyword evidence="10" id="KW-1185">Reference proteome</keyword>
<dbReference type="PANTHER" id="PTHR43726">
    <property type="entry name" value="3-METHYLORNITHINE SYNTHASE"/>
    <property type="match status" value="1"/>
</dbReference>
<dbReference type="SUPFAM" id="SSF102114">
    <property type="entry name" value="Radical SAM enzymes"/>
    <property type="match status" value="1"/>
</dbReference>
<dbReference type="OrthoDB" id="9775764at2"/>
<dbReference type="PANTHER" id="PTHR43726:SF1">
    <property type="entry name" value="BIOTIN SYNTHASE"/>
    <property type="match status" value="1"/>
</dbReference>
<dbReference type="GO" id="GO:0044272">
    <property type="term" value="P:sulfur compound biosynthetic process"/>
    <property type="evidence" value="ECO:0007669"/>
    <property type="project" value="UniProtKB-ARBA"/>
</dbReference>
<comment type="cofactor">
    <cofactor evidence="7">
        <name>[2Fe-2S] cluster</name>
        <dbReference type="ChEBI" id="CHEBI:190135"/>
    </cofactor>
</comment>
<evidence type="ECO:0000256" key="1">
    <source>
        <dbReference type="ARBA" id="ARBA00001966"/>
    </source>
</evidence>
<evidence type="ECO:0000259" key="8">
    <source>
        <dbReference type="PROSITE" id="PS51918"/>
    </source>
</evidence>
<organism evidence="9 10">
    <name type="scientific">Halobacteroides halobius (strain ATCC 35273 / DSM 5150 / MD-1)</name>
    <dbReference type="NCBI Taxonomy" id="748449"/>
    <lineage>
        <taxon>Bacteria</taxon>
        <taxon>Bacillati</taxon>
        <taxon>Bacillota</taxon>
        <taxon>Clostridia</taxon>
        <taxon>Halanaerobiales</taxon>
        <taxon>Halobacteroidaceae</taxon>
        <taxon>Halobacteroides</taxon>
    </lineage>
</organism>
<evidence type="ECO:0000256" key="2">
    <source>
        <dbReference type="ARBA" id="ARBA00022485"/>
    </source>
</evidence>
<dbReference type="HOGENOM" id="CLU_033172_0_1_9"/>
<dbReference type="InterPro" id="IPR024021">
    <property type="entry name" value="FeFe-hyd_HydE_rSAM"/>
</dbReference>
<evidence type="ECO:0000313" key="10">
    <source>
        <dbReference type="Proteomes" id="UP000010880"/>
    </source>
</evidence>
<dbReference type="AlphaFoldDB" id="L0KD73"/>
<dbReference type="RefSeq" id="WP_015328206.1">
    <property type="nucleotide sequence ID" value="NC_019978.1"/>
</dbReference>
<evidence type="ECO:0000256" key="6">
    <source>
        <dbReference type="ARBA" id="ARBA00023014"/>
    </source>
</evidence>
<keyword evidence="5" id="KW-0408">Iron</keyword>
<dbReference type="GO" id="GO:0051539">
    <property type="term" value="F:4 iron, 4 sulfur cluster binding"/>
    <property type="evidence" value="ECO:0007669"/>
    <property type="project" value="UniProtKB-KW"/>
</dbReference>
<dbReference type="NCBIfam" id="TIGR03956">
    <property type="entry name" value="rSAM_HydE"/>
    <property type="match status" value="1"/>
</dbReference>
<dbReference type="SFLD" id="SFLDG01082">
    <property type="entry name" value="B12-binding_domain_containing"/>
    <property type="match status" value="1"/>
</dbReference>
<name>L0KD73_HALHC</name>
<evidence type="ECO:0000256" key="7">
    <source>
        <dbReference type="ARBA" id="ARBA00034078"/>
    </source>
</evidence>
<dbReference type="InterPro" id="IPR006638">
    <property type="entry name" value="Elp3/MiaA/NifB-like_rSAM"/>
</dbReference>
<evidence type="ECO:0000256" key="5">
    <source>
        <dbReference type="ARBA" id="ARBA00023004"/>
    </source>
</evidence>
<accession>L0KD73</accession>
<dbReference type="eggNOG" id="COG0502">
    <property type="taxonomic scope" value="Bacteria"/>
</dbReference>
<evidence type="ECO:0000256" key="3">
    <source>
        <dbReference type="ARBA" id="ARBA00022691"/>
    </source>
</evidence>
<dbReference type="InterPro" id="IPR013785">
    <property type="entry name" value="Aldolase_TIM"/>
</dbReference>
<dbReference type="GO" id="GO:0046872">
    <property type="term" value="F:metal ion binding"/>
    <property type="evidence" value="ECO:0007669"/>
    <property type="project" value="UniProtKB-KW"/>
</dbReference>
<comment type="cofactor">
    <cofactor evidence="1">
        <name>[4Fe-4S] cluster</name>
        <dbReference type="ChEBI" id="CHEBI:49883"/>
    </cofactor>
</comment>
<dbReference type="PROSITE" id="PS51918">
    <property type="entry name" value="RADICAL_SAM"/>
    <property type="match status" value="1"/>
</dbReference>
<proteinExistence type="predicted"/>
<protein>
    <submittedName>
        <fullName evidence="9">Iron-only hydrogenase maturation rSAM protein HydE</fullName>
    </submittedName>
</protein>
<dbReference type="InterPro" id="IPR021778">
    <property type="entry name" value="Se/S_carrier-like"/>
</dbReference>
<feature type="domain" description="Radical SAM core" evidence="8">
    <location>
        <begin position="153"/>
        <end position="372"/>
    </location>
</feature>
<dbReference type="SFLD" id="SFLDG01060">
    <property type="entry name" value="BATS_domain_containing"/>
    <property type="match status" value="1"/>
</dbReference>
<sequence length="456" mass="51966">MALRDKFLDEASNQQSVLVCASTHHMLEANQRLKEGRIKTELVPTPQGIGSACTTAIRFSREQEHKVEQLLNQATGIEWEDIYPIEKKDRREDWQDLLELDLRDKFKKTLSRVAQDEVLSKSEVITLLEAESDDELEALFESANRMRQEMVSDMVDIRAAIEFSNYCTKNCNYCGLRRDNDVKRYRMTEDEILEGVAEINELGIKTVILQSGEDPWYTTDKIVSIIERIKEEFGMNITLSLGERSYEEYKIFREAGANNYLLKIEAANRCLFDQINPDDDYEIRRQHTKWLKELGYITGSGGMIGLPNQTIENLAQDILFQKKYGIHMIGVGPFLPADGTPYQDYSAGDFLLSLKVVAVMRLVCQNVFIPSTTALASLTEDGQTEGLKAGANVIMLIMTPPALQENYQIYSNKNMVDLDFAIQSILEADRKIPPYINLDQLKRIDRSEINAENTTG</sequence>
<dbReference type="InterPro" id="IPR010722">
    <property type="entry name" value="BATS_dom"/>
</dbReference>
<dbReference type="Pfam" id="PF04055">
    <property type="entry name" value="Radical_SAM"/>
    <property type="match status" value="1"/>
</dbReference>
<dbReference type="InterPro" id="IPR007197">
    <property type="entry name" value="rSAM"/>
</dbReference>
<dbReference type="GO" id="GO:0042364">
    <property type="term" value="P:water-soluble vitamin biosynthetic process"/>
    <property type="evidence" value="ECO:0007669"/>
    <property type="project" value="UniProtKB-ARBA"/>
</dbReference>
<dbReference type="SMART" id="SM00876">
    <property type="entry name" value="BATS"/>
    <property type="match status" value="1"/>
</dbReference>
<gene>
    <name evidence="9" type="ordered locus">Halha_2623</name>
</gene>
<dbReference type="GO" id="GO:0016740">
    <property type="term" value="F:transferase activity"/>
    <property type="evidence" value="ECO:0007669"/>
    <property type="project" value="TreeGrafter"/>
</dbReference>
<keyword evidence="2" id="KW-0004">4Fe-4S</keyword>
<dbReference type="Pfam" id="PF11823">
    <property type="entry name" value="Se_S_carrier"/>
    <property type="match status" value="1"/>
</dbReference>
<dbReference type="KEGG" id="hhl:Halha_2623"/>
<dbReference type="EMBL" id="CP003359">
    <property type="protein sequence ID" value="AGB42495.1"/>
    <property type="molecule type" value="Genomic_DNA"/>
</dbReference>
<dbReference type="PATRIC" id="fig|748449.3.peg.2543"/>
<dbReference type="InterPro" id="IPR058240">
    <property type="entry name" value="rSAM_sf"/>
</dbReference>
<dbReference type="Gene3D" id="3.20.20.70">
    <property type="entry name" value="Aldolase class I"/>
    <property type="match status" value="1"/>
</dbReference>
<keyword evidence="3" id="KW-0949">S-adenosyl-L-methionine</keyword>
<dbReference type="Proteomes" id="UP000010880">
    <property type="component" value="Chromosome"/>
</dbReference>
<evidence type="ECO:0000256" key="4">
    <source>
        <dbReference type="ARBA" id="ARBA00022723"/>
    </source>
</evidence>